<protein>
    <submittedName>
        <fullName evidence="3">Uncharacterized protein</fullName>
    </submittedName>
</protein>
<dbReference type="RefSeq" id="XP_066657124.1">
    <property type="nucleotide sequence ID" value="XM_066799818.1"/>
</dbReference>
<keyword evidence="2" id="KW-0732">Signal</keyword>
<comment type="caution">
    <text evidence="3">The sequence shown here is derived from an EMBL/GenBank/DDBJ whole genome shotgun (WGS) entry which is preliminary data.</text>
</comment>
<feature type="chain" id="PRO_5047010749" evidence="2">
    <location>
        <begin position="22"/>
        <end position="142"/>
    </location>
</feature>
<feature type="signal peptide" evidence="2">
    <location>
        <begin position="1"/>
        <end position="21"/>
    </location>
</feature>
<evidence type="ECO:0000256" key="2">
    <source>
        <dbReference type="SAM" id="SignalP"/>
    </source>
</evidence>
<evidence type="ECO:0000313" key="4">
    <source>
        <dbReference type="Proteomes" id="UP001360953"/>
    </source>
</evidence>
<sequence length="142" mass="15471">MAIPFHPPLSLSLSLLPSLLALQAFHSIPFHSKPCATQLASACVHAWPCPLPLPTSPMHLPTTKNKGKKETDERTTERNGRWKREGRKGPAACRRSCVRYGTWRYATCVRACVRACVGALYASSTTVGEGLRTLPACPRASS</sequence>
<feature type="region of interest" description="Disordered" evidence="1">
    <location>
        <begin position="58"/>
        <end position="87"/>
    </location>
</feature>
<gene>
    <name evidence="3" type="ORF">J3D65DRAFT_620041</name>
</gene>
<dbReference type="GeneID" id="92032724"/>
<reference evidence="3 4" key="1">
    <citation type="submission" date="2024-04" db="EMBL/GenBank/DDBJ databases">
        <title>Phyllosticta paracitricarpa is synonymous to the EU quarantine fungus P. citricarpa based on phylogenomic analyses.</title>
        <authorList>
            <consortium name="Lawrence Berkeley National Laboratory"/>
            <person name="Van ingen-buijs V.A."/>
            <person name="Van westerhoven A.C."/>
            <person name="Haridas S."/>
            <person name="Skiadas P."/>
            <person name="Martin F."/>
            <person name="Groenewald J.Z."/>
            <person name="Crous P.W."/>
            <person name="Seidl M.F."/>
        </authorList>
    </citation>
    <scope>NUCLEOTIDE SEQUENCE [LARGE SCALE GENOMIC DNA]</scope>
    <source>
        <strain evidence="3 4">CPC 17464</strain>
    </source>
</reference>
<organism evidence="3 4">
    <name type="scientific">Phyllosticta citribraziliensis</name>
    <dbReference type="NCBI Taxonomy" id="989973"/>
    <lineage>
        <taxon>Eukaryota</taxon>
        <taxon>Fungi</taxon>
        <taxon>Dikarya</taxon>
        <taxon>Ascomycota</taxon>
        <taxon>Pezizomycotina</taxon>
        <taxon>Dothideomycetes</taxon>
        <taxon>Dothideomycetes incertae sedis</taxon>
        <taxon>Botryosphaeriales</taxon>
        <taxon>Phyllostictaceae</taxon>
        <taxon>Phyllosticta</taxon>
    </lineage>
</organism>
<name>A0ABR1LZ30_9PEZI</name>
<dbReference type="Proteomes" id="UP001360953">
    <property type="component" value="Unassembled WGS sequence"/>
</dbReference>
<feature type="compositionally biased region" description="Basic and acidic residues" evidence="1">
    <location>
        <begin position="68"/>
        <end position="83"/>
    </location>
</feature>
<keyword evidence="4" id="KW-1185">Reference proteome</keyword>
<accession>A0ABR1LZ30</accession>
<proteinExistence type="predicted"/>
<dbReference type="EMBL" id="JBBPEH010000004">
    <property type="protein sequence ID" value="KAK7539853.1"/>
    <property type="molecule type" value="Genomic_DNA"/>
</dbReference>
<evidence type="ECO:0000256" key="1">
    <source>
        <dbReference type="SAM" id="MobiDB-lite"/>
    </source>
</evidence>
<evidence type="ECO:0000313" key="3">
    <source>
        <dbReference type="EMBL" id="KAK7539853.1"/>
    </source>
</evidence>